<dbReference type="AlphaFoldDB" id="B1FMH8"/>
<comment type="caution">
    <text evidence="2">The sequence shown here is derived from an EMBL/GenBank/DDBJ whole genome shotgun (WGS) entry which is preliminary data.</text>
</comment>
<organism evidence="2 3">
    <name type="scientific">Burkholderia ambifaria IOP40-10</name>
    <dbReference type="NCBI Taxonomy" id="396596"/>
    <lineage>
        <taxon>Bacteria</taxon>
        <taxon>Pseudomonadati</taxon>
        <taxon>Pseudomonadota</taxon>
        <taxon>Betaproteobacteria</taxon>
        <taxon>Burkholderiales</taxon>
        <taxon>Burkholderiaceae</taxon>
        <taxon>Burkholderia</taxon>
        <taxon>Burkholderia cepacia complex</taxon>
    </lineage>
</organism>
<evidence type="ECO:0000313" key="2">
    <source>
        <dbReference type="EMBL" id="EDT01254.1"/>
    </source>
</evidence>
<keyword evidence="1" id="KW-0812">Transmembrane</keyword>
<sequence>MIGSAAAGFIIASVGTGRLRHPVVDDGGRHDLGHRRCATRNLARGAPVAGWVANHLGPRWALGVGAASGFAAALVAVVFLLQMTRQSLPDGGAGEARAWLRVPAVTAIAIAIAARPHRRMCGFEARLEQQRRA</sequence>
<dbReference type="EMBL" id="ABLC01000197">
    <property type="protein sequence ID" value="EDT01254.1"/>
    <property type="molecule type" value="Genomic_DNA"/>
</dbReference>
<dbReference type="Proteomes" id="UP000005463">
    <property type="component" value="Unassembled WGS sequence"/>
</dbReference>
<evidence type="ECO:0000256" key="1">
    <source>
        <dbReference type="SAM" id="Phobius"/>
    </source>
</evidence>
<accession>B1FMH8</accession>
<reference evidence="2 3" key="1">
    <citation type="submission" date="2008-03" db="EMBL/GenBank/DDBJ databases">
        <title>Sequencing of the draft genome and assembly of Burkholderia ambifaria IOP40-10.</title>
        <authorList>
            <consortium name="US DOE Joint Genome Institute (JGI-PGF)"/>
            <person name="Copeland A."/>
            <person name="Lucas S."/>
            <person name="Lapidus A."/>
            <person name="Glavina del Rio T."/>
            <person name="Dalin E."/>
            <person name="Tice H."/>
            <person name="Bruce D."/>
            <person name="Goodwin L."/>
            <person name="Pitluck S."/>
            <person name="Larimer F."/>
            <person name="Land M.L."/>
            <person name="Hauser L."/>
            <person name="Tiedje J."/>
            <person name="Richardson P."/>
        </authorList>
    </citation>
    <scope>NUCLEOTIDE SEQUENCE [LARGE SCALE GENOMIC DNA]</scope>
    <source>
        <strain evidence="2 3">IOP40-10</strain>
    </source>
</reference>
<protein>
    <submittedName>
        <fullName evidence="2">Uncharacterized protein</fullName>
    </submittedName>
</protein>
<gene>
    <name evidence="2" type="ORF">BamIOP4010DRAFT_5239</name>
</gene>
<name>B1FMH8_9BURK</name>
<proteinExistence type="predicted"/>
<feature type="transmembrane region" description="Helical" evidence="1">
    <location>
        <begin position="60"/>
        <end position="81"/>
    </location>
</feature>
<evidence type="ECO:0000313" key="3">
    <source>
        <dbReference type="Proteomes" id="UP000005463"/>
    </source>
</evidence>
<keyword evidence="1" id="KW-1133">Transmembrane helix</keyword>
<keyword evidence="1" id="KW-0472">Membrane</keyword>